<protein>
    <submittedName>
        <fullName evidence="2">Uncharacterized protein</fullName>
    </submittedName>
</protein>
<reference evidence="2 3" key="1">
    <citation type="submission" date="2019-03" db="EMBL/GenBank/DDBJ databases">
        <title>Genomic Encyclopedia of Type Strains, Phase IV (KMG-IV): sequencing the most valuable type-strain genomes for metagenomic binning, comparative biology and taxonomic classification.</title>
        <authorList>
            <person name="Goeker M."/>
        </authorList>
    </citation>
    <scope>NUCLEOTIDE SEQUENCE [LARGE SCALE GENOMIC DNA]</scope>
    <source>
        <strain evidence="2 3">DSM 13587</strain>
    </source>
</reference>
<comment type="caution">
    <text evidence="2">The sequence shown here is derived from an EMBL/GenBank/DDBJ whole genome shotgun (WGS) entry which is preliminary data.</text>
</comment>
<evidence type="ECO:0000256" key="1">
    <source>
        <dbReference type="SAM" id="Phobius"/>
    </source>
</evidence>
<proteinExistence type="predicted"/>
<evidence type="ECO:0000313" key="2">
    <source>
        <dbReference type="EMBL" id="TCT20188.1"/>
    </source>
</evidence>
<feature type="transmembrane region" description="Helical" evidence="1">
    <location>
        <begin position="17"/>
        <end position="37"/>
    </location>
</feature>
<organism evidence="2 3">
    <name type="scientific">Thiobaca trueperi</name>
    <dbReference type="NCBI Taxonomy" id="127458"/>
    <lineage>
        <taxon>Bacteria</taxon>
        <taxon>Pseudomonadati</taxon>
        <taxon>Pseudomonadota</taxon>
        <taxon>Gammaproteobacteria</taxon>
        <taxon>Chromatiales</taxon>
        <taxon>Chromatiaceae</taxon>
        <taxon>Thiobaca</taxon>
    </lineage>
</organism>
<accession>A0A4R3MUP3</accession>
<gene>
    <name evidence="2" type="ORF">EDC35_106115</name>
</gene>
<feature type="transmembrane region" description="Helical" evidence="1">
    <location>
        <begin position="93"/>
        <end position="114"/>
    </location>
</feature>
<dbReference type="EMBL" id="SMAO01000006">
    <property type="protein sequence ID" value="TCT20188.1"/>
    <property type="molecule type" value="Genomic_DNA"/>
</dbReference>
<feature type="transmembrane region" description="Helical" evidence="1">
    <location>
        <begin position="49"/>
        <end position="72"/>
    </location>
</feature>
<keyword evidence="1" id="KW-0812">Transmembrane</keyword>
<name>A0A4R3MUP3_9GAMM</name>
<keyword evidence="3" id="KW-1185">Reference proteome</keyword>
<evidence type="ECO:0000313" key="3">
    <source>
        <dbReference type="Proteomes" id="UP000295717"/>
    </source>
</evidence>
<dbReference type="AlphaFoldDB" id="A0A4R3MUP3"/>
<dbReference type="RefSeq" id="WP_132977587.1">
    <property type="nucleotide sequence ID" value="NZ_SMAO01000006.1"/>
</dbReference>
<dbReference type="Proteomes" id="UP000295717">
    <property type="component" value="Unassembled WGS sequence"/>
</dbReference>
<sequence length="123" mass="13863">MLDHLHRIARRLIRVRALLLGLVTLGAITAGVGLLAFEGRTGDDILMPGLILLLWAVTGLIFIDIFAHVPCLPAPDWHPRRRRLRTLWRGLHWLLLAGFLVLSLMAADVSLHIADVWLVERDK</sequence>
<keyword evidence="1" id="KW-0472">Membrane</keyword>
<dbReference type="OrthoDB" id="5772499at2"/>
<keyword evidence="1" id="KW-1133">Transmembrane helix</keyword>